<evidence type="ECO:0000313" key="1">
    <source>
        <dbReference type="EMBL" id="GGG99905.1"/>
    </source>
</evidence>
<dbReference type="Proteomes" id="UP000642938">
    <property type="component" value="Unassembled WGS sequence"/>
</dbReference>
<evidence type="ECO:0000313" key="4">
    <source>
        <dbReference type="Proteomes" id="UP000642938"/>
    </source>
</evidence>
<evidence type="ECO:0000313" key="3">
    <source>
        <dbReference type="Proteomes" id="UP000532273"/>
    </source>
</evidence>
<accession>A0A7W6K6Q8</accession>
<dbReference type="EMBL" id="BMHZ01000002">
    <property type="protein sequence ID" value="GGG99905.1"/>
    <property type="molecule type" value="Genomic_DNA"/>
</dbReference>
<evidence type="ECO:0000313" key="2">
    <source>
        <dbReference type="EMBL" id="MBB4106167.1"/>
    </source>
</evidence>
<gene>
    <name evidence="1" type="ORF">GCM10007422_12970</name>
    <name evidence="2" type="ORF">GGQ60_000127</name>
</gene>
<comment type="caution">
    <text evidence="2">The sequence shown here is derived from an EMBL/GenBank/DDBJ whole genome shotgun (WGS) entry which is preliminary data.</text>
</comment>
<sequence>MESGQIFQDKVKQILDKDREKIREALRLLKRKTMTECSAGMLFFVSLDNAEYRSFYRFSSALTDARLPKSNSRYLKEG</sequence>
<reference evidence="4" key="2">
    <citation type="journal article" date="2019" name="Int. J. Syst. Evol. Microbiol.">
        <title>The Global Catalogue of Microorganisms (GCM) 10K type strain sequencing project: providing services to taxonomists for standard genome sequencing and annotation.</title>
        <authorList>
            <consortium name="The Broad Institute Genomics Platform"/>
            <consortium name="The Broad Institute Genome Sequencing Center for Infectious Disease"/>
            <person name="Wu L."/>
            <person name="Ma J."/>
        </authorList>
    </citation>
    <scope>NUCLEOTIDE SEQUENCE [LARGE SCALE GENOMIC DNA]</scope>
    <source>
        <strain evidence="4">CGMCC 1.15287</strain>
    </source>
</reference>
<organism evidence="2 3">
    <name type="scientific">Pedobacter zeae</name>
    <dbReference type="NCBI Taxonomy" id="1737356"/>
    <lineage>
        <taxon>Bacteria</taxon>
        <taxon>Pseudomonadati</taxon>
        <taxon>Bacteroidota</taxon>
        <taxon>Sphingobacteriia</taxon>
        <taxon>Sphingobacteriales</taxon>
        <taxon>Sphingobacteriaceae</taxon>
        <taxon>Pedobacter</taxon>
    </lineage>
</organism>
<proteinExistence type="predicted"/>
<protein>
    <submittedName>
        <fullName evidence="2">Uncharacterized protein</fullName>
    </submittedName>
</protein>
<keyword evidence="4" id="KW-1185">Reference proteome</keyword>
<name>A0A7W6K6Q8_9SPHI</name>
<dbReference type="AlphaFoldDB" id="A0A7W6K6Q8"/>
<reference evidence="1" key="1">
    <citation type="journal article" date="2014" name="Int. J. Syst. Evol. Microbiol.">
        <title>Complete genome of a new Firmicutes species belonging to the dominant human colonic microbiota ('Ruminococcus bicirculans') reveals two chromosomes and a selective capacity to utilize plant glucans.</title>
        <authorList>
            <consortium name="NISC Comparative Sequencing Program"/>
            <person name="Wegmann U."/>
            <person name="Louis P."/>
            <person name="Goesmann A."/>
            <person name="Henrissat B."/>
            <person name="Duncan S.H."/>
            <person name="Flint H.J."/>
        </authorList>
    </citation>
    <scope>NUCLEOTIDE SEQUENCE</scope>
    <source>
        <strain evidence="1">CGMCC 1.15287</strain>
    </source>
</reference>
<reference evidence="2 3" key="3">
    <citation type="submission" date="2020-08" db="EMBL/GenBank/DDBJ databases">
        <title>Genomic Encyclopedia of Type Strains, Phase IV (KMG-IV): sequencing the most valuable type-strain genomes for metagenomic binning, comparative biology and taxonomic classification.</title>
        <authorList>
            <person name="Goeker M."/>
        </authorList>
    </citation>
    <scope>NUCLEOTIDE SEQUENCE [LARGE SCALE GENOMIC DNA]</scope>
    <source>
        <strain evidence="2 3">DSM 100774</strain>
    </source>
</reference>
<reference evidence="1" key="4">
    <citation type="submission" date="2024-05" db="EMBL/GenBank/DDBJ databases">
        <authorList>
            <person name="Sun Q."/>
            <person name="Zhou Y."/>
        </authorList>
    </citation>
    <scope>NUCLEOTIDE SEQUENCE</scope>
    <source>
        <strain evidence="1">CGMCC 1.15287</strain>
    </source>
</reference>
<dbReference type="Proteomes" id="UP000532273">
    <property type="component" value="Unassembled WGS sequence"/>
</dbReference>
<dbReference type="EMBL" id="JACIEF010000001">
    <property type="protein sequence ID" value="MBB4106167.1"/>
    <property type="molecule type" value="Genomic_DNA"/>
</dbReference>